<reference evidence="2 3" key="1">
    <citation type="journal article" date="2019" name="Int. J. Syst. Evol. Microbiol.">
        <title>The Global Catalogue of Microorganisms (GCM) 10K type strain sequencing project: providing services to taxonomists for standard genome sequencing and annotation.</title>
        <authorList>
            <consortium name="The Broad Institute Genomics Platform"/>
            <consortium name="The Broad Institute Genome Sequencing Center for Infectious Disease"/>
            <person name="Wu L."/>
            <person name="Ma J."/>
        </authorList>
    </citation>
    <scope>NUCLEOTIDE SEQUENCE [LARGE SCALE GENOMIC DNA]</scope>
    <source>
        <strain evidence="2 3">YIM 94188</strain>
    </source>
</reference>
<accession>A0ABD5U1S2</accession>
<dbReference type="AlphaFoldDB" id="A0ABD5U1S2"/>
<dbReference type="PANTHER" id="PTHR46546">
    <property type="entry name" value="SHEWANELLA-LIKE PROTEIN PHOSPHATASE 1"/>
    <property type="match status" value="1"/>
</dbReference>
<proteinExistence type="predicted"/>
<protein>
    <submittedName>
        <fullName evidence="2">Metallophosphoesterase</fullName>
    </submittedName>
</protein>
<name>A0ABD5U1S2_9EURY</name>
<dbReference type="InterPro" id="IPR004843">
    <property type="entry name" value="Calcineurin-like_PHP"/>
</dbReference>
<organism evidence="2 3">
    <name type="scientific">Halopelagius fulvigenes</name>
    <dbReference type="NCBI Taxonomy" id="1198324"/>
    <lineage>
        <taxon>Archaea</taxon>
        <taxon>Methanobacteriati</taxon>
        <taxon>Methanobacteriota</taxon>
        <taxon>Stenosarchaea group</taxon>
        <taxon>Halobacteria</taxon>
        <taxon>Halobacteriales</taxon>
        <taxon>Haloferacaceae</taxon>
    </lineage>
</organism>
<evidence type="ECO:0000313" key="3">
    <source>
        <dbReference type="Proteomes" id="UP001596408"/>
    </source>
</evidence>
<gene>
    <name evidence="2" type="ORF">ACFQEV_08480</name>
</gene>
<dbReference type="PANTHER" id="PTHR46546:SF4">
    <property type="entry name" value="SHEWANELLA-LIKE PROTEIN PHOSPHATASE 1"/>
    <property type="match status" value="1"/>
</dbReference>
<keyword evidence="3" id="KW-1185">Reference proteome</keyword>
<feature type="domain" description="Calcineurin-like phosphoesterase" evidence="1">
    <location>
        <begin position="18"/>
        <end position="118"/>
    </location>
</feature>
<dbReference type="InterPro" id="IPR029052">
    <property type="entry name" value="Metallo-depent_PP-like"/>
</dbReference>
<evidence type="ECO:0000259" key="1">
    <source>
        <dbReference type="Pfam" id="PF00149"/>
    </source>
</evidence>
<sequence>MTPAPGSLSDLDADAPTVVSVSDIHGYLSEAKSALELVGEAFDRPLVEADGEGRLHWAGGDEYVLVFLGDTVDRGPSNTETLETVWRLREEAPEGHVVHLLGNHEANTLFPYVYHWEYWYSADPPAEVKKRVVGDVAAGRLAAAFEAYGRTYVHAGSNRPFSVAEVNETLREAGERLKRGLESDSKGWFDAQEEAYDDAESVVGMGSQGVRGADAGLVWMDFQHMSEDAPPQVIGHTKTDRPTRKGSVVNANTIRVNEGTPGGESVTVATESSIDALVRGSDGSVERVFLSE</sequence>
<dbReference type="Pfam" id="PF00149">
    <property type="entry name" value="Metallophos"/>
    <property type="match status" value="1"/>
</dbReference>
<dbReference type="Proteomes" id="UP001596408">
    <property type="component" value="Unassembled WGS sequence"/>
</dbReference>
<dbReference type="RefSeq" id="WP_379694822.1">
    <property type="nucleotide sequence ID" value="NZ_JBHSXH010000011.1"/>
</dbReference>
<dbReference type="EMBL" id="JBHSXH010000011">
    <property type="protein sequence ID" value="MFC6825025.1"/>
    <property type="molecule type" value="Genomic_DNA"/>
</dbReference>
<dbReference type="SUPFAM" id="SSF56300">
    <property type="entry name" value="Metallo-dependent phosphatases"/>
    <property type="match status" value="1"/>
</dbReference>
<comment type="caution">
    <text evidence="2">The sequence shown here is derived from an EMBL/GenBank/DDBJ whole genome shotgun (WGS) entry which is preliminary data.</text>
</comment>
<dbReference type="Gene3D" id="3.60.21.10">
    <property type="match status" value="1"/>
</dbReference>
<evidence type="ECO:0000313" key="2">
    <source>
        <dbReference type="EMBL" id="MFC6825025.1"/>
    </source>
</evidence>